<dbReference type="InterPro" id="IPR011701">
    <property type="entry name" value="MFS"/>
</dbReference>
<feature type="transmembrane region" description="Helical" evidence="6">
    <location>
        <begin position="475"/>
        <end position="496"/>
    </location>
</feature>
<feature type="transmembrane region" description="Helical" evidence="6">
    <location>
        <begin position="99"/>
        <end position="123"/>
    </location>
</feature>
<feature type="compositionally biased region" description="Basic and acidic residues" evidence="5">
    <location>
        <begin position="1"/>
        <end position="13"/>
    </location>
</feature>
<evidence type="ECO:0000256" key="5">
    <source>
        <dbReference type="SAM" id="MobiDB-lite"/>
    </source>
</evidence>
<feature type="transmembrane region" description="Helical" evidence="6">
    <location>
        <begin position="71"/>
        <end position="92"/>
    </location>
</feature>
<dbReference type="Gene3D" id="1.20.1720.10">
    <property type="entry name" value="Multidrug resistance protein D"/>
    <property type="match status" value="2"/>
</dbReference>
<feature type="transmembrane region" description="Helical" evidence="6">
    <location>
        <begin position="323"/>
        <end position="345"/>
    </location>
</feature>
<feature type="transmembrane region" description="Helical" evidence="6">
    <location>
        <begin position="419"/>
        <end position="443"/>
    </location>
</feature>
<dbReference type="GO" id="GO:0005886">
    <property type="term" value="C:plasma membrane"/>
    <property type="evidence" value="ECO:0007669"/>
    <property type="project" value="UniProtKB-SubCell"/>
</dbReference>
<feature type="region of interest" description="Disordered" evidence="5">
    <location>
        <begin position="1"/>
        <end position="28"/>
    </location>
</feature>
<evidence type="ECO:0000313" key="8">
    <source>
        <dbReference type="EMBL" id="NKY99432.1"/>
    </source>
</evidence>
<accession>A0A7X6MDY3</accession>
<dbReference type="EMBL" id="JAAXPG010000016">
    <property type="protein sequence ID" value="NKY99432.1"/>
    <property type="molecule type" value="Genomic_DNA"/>
</dbReference>
<dbReference type="InterPro" id="IPR020846">
    <property type="entry name" value="MFS_dom"/>
</dbReference>
<feature type="transmembrane region" description="Helical" evidence="6">
    <location>
        <begin position="352"/>
        <end position="371"/>
    </location>
</feature>
<dbReference type="PROSITE" id="PS50850">
    <property type="entry name" value="MFS"/>
    <property type="match status" value="1"/>
</dbReference>
<sequence length="523" mass="52431">MGSNTHDTKEMRVRTTRSRRRSPGSRAAPRPGVLLASVMLGVLVVAMSISGTAVAVPEIGADLEASGAALHWVVAGYNLTFAAFTLVCGSLADLFGRRLLFAVGAVVFLAGNLASALVGDIILLDAARLLTGVGGAAIMASGGALLATGFDGAARTRAFAAMGTMAGVGIAIGPTLSGLLVGAVGWRTAFLAYAAVGLLILVGSAFVAESRSSERPRVDWFGSVTFVVSLTLVMYAVIEAPEAGWGTPAVVGALVAGAALLVLFLVVESRVARPVLDLSLVRDGRFMAWCLATLTTSIGFLGVLVFLPTYLQGAQGVSAQTAGLMMLMLTAPVLVAPSLGGWLVAGGVSARGTIVVALLLVAGGNALLTVLHPQISALGLALPLVLIGTGMGLSFGITDGQAMGVIEPRKAGMAAGFLNTLRGGAEALVIAVFGAALTSIVAARTGSSEAAARATAGDVGGSDALAGHLTAAWDVTSWGVAALSLVATAGVFVLLARRRGVVEGVPGSGGTEAEPAGREPVER</sequence>
<dbReference type="PRINTS" id="PR01036">
    <property type="entry name" value="TCRTETB"/>
</dbReference>
<evidence type="ECO:0000256" key="4">
    <source>
        <dbReference type="ARBA" id="ARBA00023136"/>
    </source>
</evidence>
<name>A0A7X6MDY3_9ACTN</name>
<keyword evidence="4 6" id="KW-0472">Membrane</keyword>
<evidence type="ECO:0000313" key="9">
    <source>
        <dbReference type="Proteomes" id="UP000553209"/>
    </source>
</evidence>
<evidence type="ECO:0000256" key="6">
    <source>
        <dbReference type="SAM" id="Phobius"/>
    </source>
</evidence>
<gene>
    <name evidence="8" type="ORF">HGB44_17425</name>
</gene>
<feature type="transmembrane region" description="Helical" evidence="6">
    <location>
        <begin position="129"/>
        <end position="147"/>
    </location>
</feature>
<evidence type="ECO:0000259" key="7">
    <source>
        <dbReference type="PROSITE" id="PS50850"/>
    </source>
</evidence>
<evidence type="ECO:0000256" key="1">
    <source>
        <dbReference type="ARBA" id="ARBA00004651"/>
    </source>
</evidence>
<evidence type="ECO:0000256" key="3">
    <source>
        <dbReference type="ARBA" id="ARBA00022989"/>
    </source>
</evidence>
<feature type="transmembrane region" description="Helical" evidence="6">
    <location>
        <begin position="377"/>
        <end position="398"/>
    </location>
</feature>
<keyword evidence="3 6" id="KW-1133">Transmembrane helix</keyword>
<comment type="subcellular location">
    <subcellularLocation>
        <location evidence="1">Cell membrane</location>
        <topology evidence="1">Multi-pass membrane protein</topology>
    </subcellularLocation>
</comment>
<comment type="caution">
    <text evidence="8">The sequence shown here is derived from an EMBL/GenBank/DDBJ whole genome shotgun (WGS) entry which is preliminary data.</text>
</comment>
<dbReference type="GO" id="GO:0022857">
    <property type="term" value="F:transmembrane transporter activity"/>
    <property type="evidence" value="ECO:0007669"/>
    <property type="project" value="InterPro"/>
</dbReference>
<evidence type="ECO:0000256" key="2">
    <source>
        <dbReference type="ARBA" id="ARBA00022692"/>
    </source>
</evidence>
<reference evidence="8 9" key="1">
    <citation type="submission" date="2020-04" db="EMBL/GenBank/DDBJ databases">
        <title>MicrobeNet Type strains.</title>
        <authorList>
            <person name="Nicholson A.C."/>
        </authorList>
    </citation>
    <scope>NUCLEOTIDE SEQUENCE [LARGE SCALE GENOMIC DNA]</scope>
    <source>
        <strain evidence="8 9">ATCC 23612</strain>
    </source>
</reference>
<feature type="transmembrane region" description="Helical" evidence="6">
    <location>
        <begin position="190"/>
        <end position="208"/>
    </location>
</feature>
<dbReference type="AlphaFoldDB" id="A0A7X6MDY3"/>
<organism evidence="8 9">
    <name type="scientific">Nocardiopsis alborubida</name>
    <dbReference type="NCBI Taxonomy" id="146802"/>
    <lineage>
        <taxon>Bacteria</taxon>
        <taxon>Bacillati</taxon>
        <taxon>Actinomycetota</taxon>
        <taxon>Actinomycetes</taxon>
        <taxon>Streptosporangiales</taxon>
        <taxon>Nocardiopsidaceae</taxon>
        <taxon>Nocardiopsis</taxon>
    </lineage>
</organism>
<keyword evidence="9" id="KW-1185">Reference proteome</keyword>
<dbReference type="CDD" id="cd17321">
    <property type="entry name" value="MFS_MMR_MDR_like"/>
    <property type="match status" value="1"/>
</dbReference>
<dbReference type="PANTHER" id="PTHR42718">
    <property type="entry name" value="MAJOR FACILITATOR SUPERFAMILY MULTIDRUG TRANSPORTER MFSC"/>
    <property type="match status" value="1"/>
</dbReference>
<keyword evidence="2 6" id="KW-0812">Transmembrane</keyword>
<feature type="transmembrane region" description="Helical" evidence="6">
    <location>
        <begin position="220"/>
        <end position="238"/>
    </location>
</feature>
<feature type="transmembrane region" description="Helical" evidence="6">
    <location>
        <begin position="159"/>
        <end position="184"/>
    </location>
</feature>
<dbReference type="PANTHER" id="PTHR42718:SF49">
    <property type="entry name" value="EXPORT PROTEIN"/>
    <property type="match status" value="1"/>
</dbReference>
<feature type="transmembrane region" description="Helical" evidence="6">
    <location>
        <begin position="244"/>
        <end position="267"/>
    </location>
</feature>
<feature type="domain" description="Major facilitator superfamily (MFS) profile" evidence="7">
    <location>
        <begin position="34"/>
        <end position="499"/>
    </location>
</feature>
<proteinExistence type="predicted"/>
<dbReference type="Proteomes" id="UP000553209">
    <property type="component" value="Unassembled WGS sequence"/>
</dbReference>
<feature type="transmembrane region" description="Helical" evidence="6">
    <location>
        <begin position="288"/>
        <end position="311"/>
    </location>
</feature>
<dbReference type="InterPro" id="IPR036259">
    <property type="entry name" value="MFS_trans_sf"/>
</dbReference>
<dbReference type="Pfam" id="PF07690">
    <property type="entry name" value="MFS_1"/>
    <property type="match status" value="1"/>
</dbReference>
<dbReference type="SUPFAM" id="SSF103473">
    <property type="entry name" value="MFS general substrate transporter"/>
    <property type="match status" value="1"/>
</dbReference>
<feature type="compositionally biased region" description="Basic residues" evidence="5">
    <location>
        <begin position="14"/>
        <end position="23"/>
    </location>
</feature>
<protein>
    <submittedName>
        <fullName evidence="8">MFS transporter</fullName>
    </submittedName>
</protein>